<evidence type="ECO:0000256" key="11">
    <source>
        <dbReference type="ARBA" id="ARBA00023316"/>
    </source>
</evidence>
<keyword evidence="3" id="KW-0121">Carboxypeptidase</keyword>
<comment type="similarity">
    <text evidence="2">In the N-terminal section; belongs to the glycosyltransferase 51 family.</text>
</comment>
<dbReference type="FunFam" id="1.10.3810.10:FF:000001">
    <property type="entry name" value="Penicillin-binding protein 1A"/>
    <property type="match status" value="1"/>
</dbReference>
<feature type="compositionally biased region" description="Low complexity" evidence="14">
    <location>
        <begin position="763"/>
        <end position="777"/>
    </location>
</feature>
<comment type="catalytic activity">
    <reaction evidence="12">
        <text>Preferential cleavage: (Ac)2-L-Lys-D-Ala-|-D-Ala. Also transpeptidation of peptidyl-alanyl moieties that are N-acyl substituents of D-alanine.</text>
        <dbReference type="EC" id="3.4.16.4"/>
    </reaction>
</comment>
<dbReference type="GO" id="GO:0008658">
    <property type="term" value="F:penicillin binding"/>
    <property type="evidence" value="ECO:0007669"/>
    <property type="project" value="InterPro"/>
</dbReference>
<dbReference type="InterPro" id="IPR005543">
    <property type="entry name" value="PASTA_dom"/>
</dbReference>
<evidence type="ECO:0000256" key="4">
    <source>
        <dbReference type="ARBA" id="ARBA00022670"/>
    </source>
</evidence>
<keyword evidence="9" id="KW-0573">Peptidoglycan synthesis</keyword>
<comment type="similarity">
    <text evidence="1">In the C-terminal section; belongs to the transpeptidase family.</text>
</comment>
<dbReference type="PANTHER" id="PTHR32282:SF33">
    <property type="entry name" value="PEPTIDOGLYCAN GLYCOSYLTRANSFERASE"/>
    <property type="match status" value="1"/>
</dbReference>
<dbReference type="GO" id="GO:0009002">
    <property type="term" value="F:serine-type D-Ala-D-Ala carboxypeptidase activity"/>
    <property type="evidence" value="ECO:0007669"/>
    <property type="project" value="UniProtKB-EC"/>
</dbReference>
<proteinExistence type="inferred from homology"/>
<sequence>MFLAVSVLAGLLVSGLAVPFTALLGSGAKMAVSALDDIPADLETPPQHQRSEVFMADGKLLATFFDENRVYVPLSEISPNMQDAQLAIEDHRFYEHGAIDFQGFGRAFLKTVAGDTQGASTLTQQYVKMVRIEMAVAANDEVARRKADEVSIERKIIEARYAMALEERLTKDQILERYLNIAYYGDGAYGVQAAAKHYFNVDAKNLTLGQSAMLAGLVQNPVALNPTKNLDKAMDRRDVVLNQMVKWGMSTKEDVDAAKAEVTFDPAKVQRTAKGCVSSPYPFLCDYVKRTLLSDKMPSMGKDEQERTNYLNRGGLQIHTLIDPAAQASAEAAVASMVAPTDPVLANTVLIQPSTGLIVAMAQSRPVMGDDKGKGESYYNYNVEKGMGGIEGFQAGSTFKPFILASALSQGMTPDKTYDAPGTMQFKGSTFKNCTGPFKFNQDWTPQNQFKKGYGVIDMMAASRNSVNTYFIQLERDTGICAGIDMAKNAGVKLADGKDLRTMQDIPSFVLGVADVTPLSMAEAYATFANRGVHCDPIILKSVTARDGKEVAVPSANCKQTIPKEVADGVNHILKSVALQGTGRPAALRDGRDEAGKTGTTNSAAAVWYAGYTPEMAGVAMIAIDKTNDYYKTHRKSVDGVRVKGGRLNGSGGGDAGKIWRPAMKSALEGKPKTKFTAPSKKILEGERVAVPSTRGMGMEEARRTLEAAGFSTAKRYVYSDSREGAYLGVDAGKTAKKFSTIYLRISKGPKPQPKPTAPPSTPATQAPPAAPATIAPPANPNR</sequence>
<evidence type="ECO:0000313" key="18">
    <source>
        <dbReference type="Proteomes" id="UP000188145"/>
    </source>
</evidence>
<dbReference type="InterPro" id="IPR001264">
    <property type="entry name" value="Glyco_trans_51"/>
</dbReference>
<evidence type="ECO:0000256" key="1">
    <source>
        <dbReference type="ARBA" id="ARBA00007090"/>
    </source>
</evidence>
<feature type="region of interest" description="Disordered" evidence="14">
    <location>
        <begin position="746"/>
        <end position="783"/>
    </location>
</feature>
<gene>
    <name evidence="17" type="ORF">BW730_17690</name>
</gene>
<dbReference type="InterPro" id="IPR001460">
    <property type="entry name" value="PCN-bd_Tpept"/>
</dbReference>
<dbReference type="SUPFAM" id="SSF53955">
    <property type="entry name" value="Lysozyme-like"/>
    <property type="match status" value="1"/>
</dbReference>
<organism evidence="17 18">
    <name type="scientific">Tessaracoccus aquimaris</name>
    <dbReference type="NCBI Taxonomy" id="1332264"/>
    <lineage>
        <taxon>Bacteria</taxon>
        <taxon>Bacillati</taxon>
        <taxon>Actinomycetota</taxon>
        <taxon>Actinomycetes</taxon>
        <taxon>Propionibacteriales</taxon>
        <taxon>Propionibacteriaceae</taxon>
        <taxon>Tessaracoccus</taxon>
    </lineage>
</organism>
<evidence type="ECO:0000256" key="7">
    <source>
        <dbReference type="ARBA" id="ARBA00022801"/>
    </source>
</evidence>
<evidence type="ECO:0000313" key="17">
    <source>
        <dbReference type="EMBL" id="AQP49054.1"/>
    </source>
</evidence>
<dbReference type="GO" id="GO:0006508">
    <property type="term" value="P:proteolysis"/>
    <property type="evidence" value="ECO:0007669"/>
    <property type="project" value="UniProtKB-KW"/>
</dbReference>
<evidence type="ECO:0000256" key="12">
    <source>
        <dbReference type="ARBA" id="ARBA00034000"/>
    </source>
</evidence>
<keyword evidence="4" id="KW-0645">Protease</keyword>
<evidence type="ECO:0000259" key="15">
    <source>
        <dbReference type="Pfam" id="PF00905"/>
    </source>
</evidence>
<evidence type="ECO:0000256" key="13">
    <source>
        <dbReference type="ARBA" id="ARBA00049902"/>
    </source>
</evidence>
<feature type="domain" description="Glycosyl transferase family 51" evidence="16">
    <location>
        <begin position="58"/>
        <end position="244"/>
    </location>
</feature>
<dbReference type="Proteomes" id="UP000188145">
    <property type="component" value="Chromosome"/>
</dbReference>
<protein>
    <submittedName>
        <fullName evidence="17">Penicillin-binding protein</fullName>
    </submittedName>
</protein>
<evidence type="ECO:0000256" key="3">
    <source>
        <dbReference type="ARBA" id="ARBA00022645"/>
    </source>
</evidence>
<keyword evidence="7" id="KW-0378">Hydrolase</keyword>
<dbReference type="Gene3D" id="3.40.710.10">
    <property type="entry name" value="DD-peptidase/beta-lactamase superfamily"/>
    <property type="match status" value="1"/>
</dbReference>
<dbReference type="OrthoDB" id="9766909at2"/>
<evidence type="ECO:0000256" key="2">
    <source>
        <dbReference type="ARBA" id="ARBA00007739"/>
    </source>
</evidence>
<reference evidence="18" key="1">
    <citation type="submission" date="2017-02" db="EMBL/GenBank/DDBJ databases">
        <title>Tessaracoccus aquaemaris sp. nov., isolated from the intestine of a Korean rockfish, Sebastes schlegelii, in a marine aquaculture pond.</title>
        <authorList>
            <person name="Tak E.J."/>
            <person name="Bae J.-W."/>
        </authorList>
    </citation>
    <scope>NUCLEOTIDE SEQUENCE [LARGE SCALE GENOMIC DNA]</scope>
    <source>
        <strain evidence="18">NSG39</strain>
    </source>
</reference>
<evidence type="ECO:0000256" key="10">
    <source>
        <dbReference type="ARBA" id="ARBA00023268"/>
    </source>
</evidence>
<dbReference type="GO" id="GO:0009252">
    <property type="term" value="P:peptidoglycan biosynthetic process"/>
    <property type="evidence" value="ECO:0007669"/>
    <property type="project" value="UniProtKB-KW"/>
</dbReference>
<feature type="compositionally biased region" description="Pro residues" evidence="14">
    <location>
        <begin position="751"/>
        <end position="762"/>
    </location>
</feature>
<evidence type="ECO:0000256" key="6">
    <source>
        <dbReference type="ARBA" id="ARBA00022679"/>
    </source>
</evidence>
<dbReference type="InterPro" id="IPR036950">
    <property type="entry name" value="PBP_transglycosylase"/>
</dbReference>
<dbReference type="GO" id="GO:0030288">
    <property type="term" value="C:outer membrane-bounded periplasmic space"/>
    <property type="evidence" value="ECO:0007669"/>
    <property type="project" value="TreeGrafter"/>
</dbReference>
<dbReference type="SUPFAM" id="SSF56601">
    <property type="entry name" value="beta-lactamase/transpeptidase-like"/>
    <property type="match status" value="1"/>
</dbReference>
<evidence type="ECO:0000256" key="8">
    <source>
        <dbReference type="ARBA" id="ARBA00022960"/>
    </source>
</evidence>
<keyword evidence="18" id="KW-1185">Reference proteome</keyword>
<dbReference type="Gene3D" id="1.10.3810.10">
    <property type="entry name" value="Biosynthetic peptidoglycan transglycosylase-like"/>
    <property type="match status" value="1"/>
</dbReference>
<dbReference type="InterPro" id="IPR012338">
    <property type="entry name" value="Beta-lactam/transpept-like"/>
</dbReference>
<dbReference type="InterPro" id="IPR023346">
    <property type="entry name" value="Lysozyme-like_dom_sf"/>
</dbReference>
<dbReference type="GO" id="GO:0008955">
    <property type="term" value="F:peptidoglycan glycosyltransferase activity"/>
    <property type="evidence" value="ECO:0007669"/>
    <property type="project" value="UniProtKB-EC"/>
</dbReference>
<dbReference type="Pfam" id="PF00912">
    <property type="entry name" value="Transgly"/>
    <property type="match status" value="1"/>
</dbReference>
<dbReference type="GO" id="GO:0008360">
    <property type="term" value="P:regulation of cell shape"/>
    <property type="evidence" value="ECO:0007669"/>
    <property type="project" value="UniProtKB-KW"/>
</dbReference>
<evidence type="ECO:0000259" key="16">
    <source>
        <dbReference type="Pfam" id="PF00912"/>
    </source>
</evidence>
<keyword evidence="8" id="KW-0133">Cell shape</keyword>
<keyword evidence="11" id="KW-0961">Cell wall biogenesis/degradation</keyword>
<dbReference type="STRING" id="1332264.BW730_17690"/>
<dbReference type="KEGG" id="tes:BW730_17690"/>
<dbReference type="CDD" id="cd06577">
    <property type="entry name" value="PASTA_pknB"/>
    <property type="match status" value="1"/>
</dbReference>
<dbReference type="Gene3D" id="3.30.10.20">
    <property type="match status" value="1"/>
</dbReference>
<dbReference type="Pfam" id="PF00905">
    <property type="entry name" value="Transpeptidase"/>
    <property type="match status" value="1"/>
</dbReference>
<evidence type="ECO:0000256" key="5">
    <source>
        <dbReference type="ARBA" id="ARBA00022676"/>
    </source>
</evidence>
<dbReference type="EMBL" id="CP019606">
    <property type="protein sequence ID" value="AQP49054.1"/>
    <property type="molecule type" value="Genomic_DNA"/>
</dbReference>
<name>A0A1Q2CSG4_9ACTN</name>
<accession>A0A1Q2CSG4</accession>
<dbReference type="PANTHER" id="PTHR32282">
    <property type="entry name" value="BINDING PROTEIN TRANSPEPTIDASE, PUTATIVE-RELATED"/>
    <property type="match status" value="1"/>
</dbReference>
<feature type="domain" description="Penicillin-binding protein transpeptidase" evidence="15">
    <location>
        <begin position="348"/>
        <end position="623"/>
    </location>
</feature>
<dbReference type="GO" id="GO:0071555">
    <property type="term" value="P:cell wall organization"/>
    <property type="evidence" value="ECO:0007669"/>
    <property type="project" value="UniProtKB-KW"/>
</dbReference>
<dbReference type="AlphaFoldDB" id="A0A1Q2CSG4"/>
<dbReference type="InterPro" id="IPR050396">
    <property type="entry name" value="Glycosyltr_51/Transpeptidase"/>
</dbReference>
<evidence type="ECO:0000256" key="9">
    <source>
        <dbReference type="ARBA" id="ARBA00022984"/>
    </source>
</evidence>
<evidence type="ECO:0000256" key="14">
    <source>
        <dbReference type="SAM" id="MobiDB-lite"/>
    </source>
</evidence>
<keyword evidence="5" id="KW-0328">Glycosyltransferase</keyword>
<keyword evidence="6" id="KW-0808">Transferase</keyword>
<comment type="catalytic activity">
    <reaction evidence="13">
        <text>[GlcNAc-(1-&gt;4)-Mur2Ac(oyl-L-Ala-gamma-D-Glu-L-Lys-D-Ala-D-Ala)](n)-di-trans,octa-cis-undecaprenyl diphosphate + beta-D-GlcNAc-(1-&gt;4)-Mur2Ac(oyl-L-Ala-gamma-D-Glu-L-Lys-D-Ala-D-Ala)-di-trans,octa-cis-undecaprenyl diphosphate = [GlcNAc-(1-&gt;4)-Mur2Ac(oyl-L-Ala-gamma-D-Glu-L-Lys-D-Ala-D-Ala)](n+1)-di-trans,octa-cis-undecaprenyl diphosphate + di-trans,octa-cis-undecaprenyl diphosphate + H(+)</text>
        <dbReference type="Rhea" id="RHEA:23708"/>
        <dbReference type="Rhea" id="RHEA-COMP:9602"/>
        <dbReference type="Rhea" id="RHEA-COMP:9603"/>
        <dbReference type="ChEBI" id="CHEBI:15378"/>
        <dbReference type="ChEBI" id="CHEBI:58405"/>
        <dbReference type="ChEBI" id="CHEBI:60033"/>
        <dbReference type="ChEBI" id="CHEBI:78435"/>
        <dbReference type="EC" id="2.4.99.28"/>
    </reaction>
</comment>
<keyword evidence="10" id="KW-0511">Multifunctional enzyme</keyword>